<dbReference type="Proteomes" id="UP000009375">
    <property type="component" value="Unassembled WGS sequence"/>
</dbReference>
<sequence>MKKLSAIVSDFDDTLFFNKKALIYAAKELYDNLIKSNDTCQDYKLLSDLEITIGEGKVAKGFNKKWKTDLYTLAYVKYSEELHPNEPFINYINECVKNGSELIILSARGEEFRKETEELLNAYNLNYKQIILPKNHELKDEEWKLLEIKKLSDKYDSLSLFEDKEENIRYILKNLNINNLECYLVNHSIIRKM</sequence>
<dbReference type="InterPro" id="IPR023214">
    <property type="entry name" value="HAD_sf"/>
</dbReference>
<name>D2EFC0_PARA4</name>
<dbReference type="InterPro" id="IPR036412">
    <property type="entry name" value="HAD-like_sf"/>
</dbReference>
<gene>
    <name evidence="1" type="ORF">BJBARM4_0438</name>
</gene>
<accession>D2EFC0</accession>
<protein>
    <submittedName>
        <fullName evidence="1">Uncharacterized protein</fullName>
    </submittedName>
</protein>
<reference evidence="1 2" key="1">
    <citation type="journal article" date="2010" name="Proc. Natl. Acad. Sci. U.S.A.">
        <title>Enigmatic, ultrasmall, uncultivated Archaea.</title>
        <authorList>
            <person name="Baker B.J."/>
            <person name="Comolli L.R."/>
            <person name="Dick G.J."/>
            <person name="Hauser L.J."/>
            <person name="Hyatt D."/>
            <person name="Dill B.D."/>
            <person name="Land M.L."/>
            <person name="Verberkmoes N.C."/>
            <person name="Hettich R.L."/>
            <person name="Banfield J.F."/>
        </authorList>
    </citation>
    <scope>NUCLEOTIDE SEQUENCE [LARGE SCALE GENOMIC DNA]</scope>
</reference>
<organism evidence="1 2">
    <name type="scientific">Candidatus Parvarchaeum acidiphilum ARMAN-4</name>
    <dbReference type="NCBI Taxonomy" id="662760"/>
    <lineage>
        <taxon>Archaea</taxon>
        <taxon>Candidatus Parvarchaeota</taxon>
        <taxon>Candidatus Parvarchaeum</taxon>
    </lineage>
</organism>
<dbReference type="AlphaFoldDB" id="D2EFC0"/>
<evidence type="ECO:0000313" key="2">
    <source>
        <dbReference type="Proteomes" id="UP000009375"/>
    </source>
</evidence>
<proteinExistence type="predicted"/>
<dbReference type="Gene3D" id="3.40.50.1000">
    <property type="entry name" value="HAD superfamily/HAD-like"/>
    <property type="match status" value="1"/>
</dbReference>
<dbReference type="SUPFAM" id="SSF56784">
    <property type="entry name" value="HAD-like"/>
    <property type="match status" value="1"/>
</dbReference>
<evidence type="ECO:0000313" key="1">
    <source>
        <dbReference type="EMBL" id="EEZ92925.1"/>
    </source>
</evidence>
<dbReference type="EMBL" id="GG730045">
    <property type="protein sequence ID" value="EEZ92925.1"/>
    <property type="molecule type" value="Genomic_DNA"/>
</dbReference>